<dbReference type="Proteomes" id="UP000245934">
    <property type="component" value="Unassembled WGS sequence"/>
</dbReference>
<name>A0A2V2NFA6_9EURY</name>
<dbReference type="AlphaFoldDB" id="A0A2V2NFA6"/>
<proteinExistence type="predicted"/>
<protein>
    <recommendedName>
        <fullName evidence="1">DUF4143 domain-containing protein</fullName>
    </recommendedName>
</protein>
<organism evidence="2 3">
    <name type="scientific">Methanospirillum stamsii</name>
    <dbReference type="NCBI Taxonomy" id="1277351"/>
    <lineage>
        <taxon>Archaea</taxon>
        <taxon>Methanobacteriati</taxon>
        <taxon>Methanobacteriota</taxon>
        <taxon>Stenosarchaea group</taxon>
        <taxon>Methanomicrobia</taxon>
        <taxon>Methanomicrobiales</taxon>
        <taxon>Methanospirillaceae</taxon>
        <taxon>Methanospirillum</taxon>
    </lineage>
</organism>
<dbReference type="InterPro" id="IPR025420">
    <property type="entry name" value="DUF4143"/>
</dbReference>
<sequence length="106" mass="12347">MYEVKVAKLGYRFNHGRDSNLYFWCNKGGKEIDCLIDRSGIELIPVEIKAGRTIFMEYFKNIKYRNKLSGQVPERSFVVYGGDQDQQRTQGRIISFSFLDPVTELL</sequence>
<feature type="domain" description="DUF4143" evidence="1">
    <location>
        <begin position="14"/>
        <end position="51"/>
    </location>
</feature>
<evidence type="ECO:0000313" key="2">
    <source>
        <dbReference type="EMBL" id="PWR76246.1"/>
    </source>
</evidence>
<dbReference type="Pfam" id="PF13635">
    <property type="entry name" value="DUF4143"/>
    <property type="match status" value="1"/>
</dbReference>
<comment type="caution">
    <text evidence="2">The sequence shown here is derived from an EMBL/GenBank/DDBJ whole genome shotgun (WGS) entry which is preliminary data.</text>
</comment>
<evidence type="ECO:0000259" key="1">
    <source>
        <dbReference type="Pfam" id="PF13635"/>
    </source>
</evidence>
<evidence type="ECO:0000313" key="3">
    <source>
        <dbReference type="Proteomes" id="UP000245934"/>
    </source>
</evidence>
<reference evidence="2 3" key="1">
    <citation type="submission" date="2018-05" db="EMBL/GenBank/DDBJ databases">
        <title>Draft genome of Methanospirillum stamsii Pt1.</title>
        <authorList>
            <person name="Dueholm M.S."/>
            <person name="Nielsen P.H."/>
            <person name="Bakmann L.F."/>
            <person name="Otzen D.E."/>
        </authorList>
    </citation>
    <scope>NUCLEOTIDE SEQUENCE [LARGE SCALE GENOMIC DNA]</scope>
    <source>
        <strain evidence="2 3">Pt1</strain>
    </source>
</reference>
<dbReference type="EMBL" id="QGMZ01000001">
    <property type="protein sequence ID" value="PWR76246.1"/>
    <property type="molecule type" value="Genomic_DNA"/>
</dbReference>
<keyword evidence="3" id="KW-1185">Reference proteome</keyword>
<gene>
    <name evidence="2" type="ORF">DLD82_00075</name>
</gene>
<accession>A0A2V2NFA6</accession>